<dbReference type="EMBL" id="CABFOC020000054">
    <property type="protein sequence ID" value="CAH0055200.1"/>
    <property type="molecule type" value="Genomic_DNA"/>
</dbReference>
<comment type="caution">
    <text evidence="2">The sequence shown here is derived from an EMBL/GenBank/DDBJ whole genome shotgun (WGS) entry which is preliminary data.</text>
</comment>
<reference evidence="2" key="1">
    <citation type="submission" date="2021-10" db="EMBL/GenBank/DDBJ databases">
        <authorList>
            <person name="Piombo E."/>
        </authorList>
    </citation>
    <scope>NUCLEOTIDE SEQUENCE</scope>
</reference>
<protein>
    <submittedName>
        <fullName evidence="2">Uncharacterized protein</fullName>
    </submittedName>
</protein>
<feature type="region of interest" description="Disordered" evidence="1">
    <location>
        <begin position="328"/>
        <end position="358"/>
    </location>
</feature>
<evidence type="ECO:0000313" key="2">
    <source>
        <dbReference type="EMBL" id="CAH0055200.1"/>
    </source>
</evidence>
<accession>A0A9N9ZF78</accession>
<evidence type="ECO:0000313" key="3">
    <source>
        <dbReference type="Proteomes" id="UP000775872"/>
    </source>
</evidence>
<organism evidence="2 3">
    <name type="scientific">Clonostachys solani</name>
    <dbReference type="NCBI Taxonomy" id="160281"/>
    <lineage>
        <taxon>Eukaryota</taxon>
        <taxon>Fungi</taxon>
        <taxon>Dikarya</taxon>
        <taxon>Ascomycota</taxon>
        <taxon>Pezizomycotina</taxon>
        <taxon>Sordariomycetes</taxon>
        <taxon>Hypocreomycetidae</taxon>
        <taxon>Hypocreales</taxon>
        <taxon>Bionectriaceae</taxon>
        <taxon>Clonostachys</taxon>
    </lineage>
</organism>
<proteinExistence type="predicted"/>
<dbReference type="OrthoDB" id="4757095at2759"/>
<keyword evidence="3" id="KW-1185">Reference proteome</keyword>
<gene>
    <name evidence="2" type="ORF">CSOL1703_00017103</name>
</gene>
<feature type="compositionally biased region" description="Polar residues" evidence="1">
    <location>
        <begin position="328"/>
        <end position="338"/>
    </location>
</feature>
<name>A0A9N9ZF78_9HYPO</name>
<evidence type="ECO:0000256" key="1">
    <source>
        <dbReference type="SAM" id="MobiDB-lite"/>
    </source>
</evidence>
<dbReference type="Proteomes" id="UP000775872">
    <property type="component" value="Unassembled WGS sequence"/>
</dbReference>
<sequence>MSTNSQSKSTFVTRLPREVRDAIYLELWRFIGLRQHVVSHRNHENADPEHPEWHFCRYRCVTDFEVEDQLQQEVELLRIEQNTEPMSLIHNIPYQKQLASPWHNHWAYGEEIEKIHGEEVVMTRSTSGFGCWKPPVPRPKPRGKLRRFLGKFKHRGSQSRTPGLDLSPYIPMLLSCKLLSSECLKSLYESTTFVFTDIVALQRFIGVCQPNATGEVRTDNENRPAGFLKYARNLELTLTPVFYLDVPCFMAHDIHPAEDFHNPYDFHWLKLGQFENLTSIKMWVSARDFRLHGHASAINWETIDELGVEGLVNFFSFFANLQELLVSTPSGRRSSPKTGLSRGLQPSPATRSGKEGQAMLSTRTWSLLME</sequence>
<dbReference type="AlphaFoldDB" id="A0A9N9ZF78"/>